<evidence type="ECO:0000256" key="2">
    <source>
        <dbReference type="ARBA" id="ARBA00022475"/>
    </source>
</evidence>
<keyword evidence="2" id="KW-1003">Cell membrane</keyword>
<evidence type="ECO:0000256" key="4">
    <source>
        <dbReference type="ARBA" id="ARBA00022989"/>
    </source>
</evidence>
<dbReference type="GO" id="GO:0005886">
    <property type="term" value="C:plasma membrane"/>
    <property type="evidence" value="ECO:0007669"/>
    <property type="project" value="UniProtKB-SubCell"/>
</dbReference>
<organism evidence="9 10">
    <name type="scientific">Bipolaricaulis sibiricus</name>
    <dbReference type="NCBI Taxonomy" id="2501609"/>
    <lineage>
        <taxon>Bacteria</taxon>
        <taxon>Candidatus Bipolaricaulota</taxon>
        <taxon>Candidatus Bipolaricaulia</taxon>
        <taxon>Candidatus Bipolaricaulales</taxon>
        <taxon>Candidatus Bipolaricaulaceae</taxon>
        <taxon>Candidatus Bipolaricaulis</taxon>
    </lineage>
</organism>
<dbReference type="PANTHER" id="PTHR30619:SF1">
    <property type="entry name" value="RECOMBINATION PROTEIN 2"/>
    <property type="match status" value="1"/>
</dbReference>
<comment type="subcellular location">
    <subcellularLocation>
        <location evidence="1">Cell membrane</location>
        <topology evidence="1">Multi-pass membrane protein</topology>
    </subcellularLocation>
</comment>
<feature type="transmembrane region" description="Helical" evidence="7">
    <location>
        <begin position="252"/>
        <end position="269"/>
    </location>
</feature>
<proteinExistence type="predicted"/>
<dbReference type="Proteomes" id="UP000287233">
    <property type="component" value="Chromosome"/>
</dbReference>
<reference evidence="10" key="1">
    <citation type="submission" date="2018-12" db="EMBL/GenBank/DDBJ databases">
        <title>Complete genome sequence of an uncultured bacterium of the candidate phylum Bipolaricaulota.</title>
        <authorList>
            <person name="Kadnikov V.V."/>
            <person name="Mardanov A.V."/>
            <person name="Beletsky A.V."/>
            <person name="Frank Y.A."/>
            <person name="Karnachuk O.V."/>
            <person name="Ravin N.V."/>
        </authorList>
    </citation>
    <scope>NUCLEOTIDE SEQUENCE [LARGE SCALE GENOMIC DNA]</scope>
</reference>
<feature type="transmembrane region" description="Helical" evidence="7">
    <location>
        <begin position="424"/>
        <end position="443"/>
    </location>
</feature>
<evidence type="ECO:0000313" key="9">
    <source>
        <dbReference type="EMBL" id="QAA77370.1"/>
    </source>
</evidence>
<feature type="transmembrane region" description="Helical" evidence="7">
    <location>
        <begin position="222"/>
        <end position="245"/>
    </location>
</feature>
<feature type="transmembrane region" description="Helical" evidence="7">
    <location>
        <begin position="449"/>
        <end position="471"/>
    </location>
</feature>
<dbReference type="EMBL" id="CP034928">
    <property type="protein sequence ID" value="QAA77370.1"/>
    <property type="molecule type" value="Genomic_DNA"/>
</dbReference>
<feature type="transmembrane region" description="Helical" evidence="7">
    <location>
        <begin position="366"/>
        <end position="386"/>
    </location>
</feature>
<evidence type="ECO:0000313" key="10">
    <source>
        <dbReference type="Proteomes" id="UP000287233"/>
    </source>
</evidence>
<feature type="transmembrane region" description="Helical" evidence="7">
    <location>
        <begin position="329"/>
        <end position="346"/>
    </location>
</feature>
<name>A0A410FWQ6_BIPS1</name>
<dbReference type="PANTHER" id="PTHR30619">
    <property type="entry name" value="DNA INTERNALIZATION/COMPETENCE PROTEIN COMEC/REC2"/>
    <property type="match status" value="1"/>
</dbReference>
<evidence type="ECO:0000259" key="8">
    <source>
        <dbReference type="Pfam" id="PF03772"/>
    </source>
</evidence>
<dbReference type="NCBIfam" id="TIGR00360">
    <property type="entry name" value="ComEC_N-term"/>
    <property type="match status" value="1"/>
</dbReference>
<evidence type="ECO:0000256" key="7">
    <source>
        <dbReference type="SAM" id="Phobius"/>
    </source>
</evidence>
<dbReference type="InterPro" id="IPR052159">
    <property type="entry name" value="Competence_DNA_uptake"/>
</dbReference>
<feature type="transmembrane region" description="Helical" evidence="7">
    <location>
        <begin position="275"/>
        <end position="293"/>
    </location>
</feature>
<feature type="transmembrane region" description="Helical" evidence="7">
    <location>
        <begin position="305"/>
        <end position="323"/>
    </location>
</feature>
<evidence type="ECO:0000256" key="6">
    <source>
        <dbReference type="SAM" id="MobiDB-lite"/>
    </source>
</evidence>
<dbReference type="KEGG" id="bih:BIP78_1606"/>
<dbReference type="InterPro" id="IPR004477">
    <property type="entry name" value="ComEC_N"/>
</dbReference>
<evidence type="ECO:0000256" key="1">
    <source>
        <dbReference type="ARBA" id="ARBA00004651"/>
    </source>
</evidence>
<evidence type="ECO:0000256" key="5">
    <source>
        <dbReference type="ARBA" id="ARBA00023136"/>
    </source>
</evidence>
<keyword evidence="3 7" id="KW-0812">Transmembrane</keyword>
<feature type="region of interest" description="Disordered" evidence="6">
    <location>
        <begin position="479"/>
        <end position="510"/>
    </location>
</feature>
<dbReference type="AlphaFoldDB" id="A0A410FWQ6"/>
<accession>A0A410FWQ6</accession>
<feature type="transmembrane region" description="Helical" evidence="7">
    <location>
        <begin position="392"/>
        <end position="417"/>
    </location>
</feature>
<feature type="domain" description="ComEC/Rec2-related protein" evidence="8">
    <location>
        <begin position="202"/>
        <end position="472"/>
    </location>
</feature>
<sequence length="510" mass="53710">MGRALLPGLGAALGFGIAFGYLLTPGLSAMAAAGGALIVAAARRSPIALWVAACALGAGLAVPETLPSHYAFQLPNLREVTGRVLDIPEPRTKNVSFTLSVDTLGVDLLAYVPRHPAVGPGDQVKVIGRWGLPQPEGWRAGLARRGIHGLFWADEVEVLAPGPPSLARWASHVRQTLLSHLYRVAPEGTERASPALDLLAALLLGARGMFPSEEQQAFRTAGVAHVLALSGLHVGILVAGGWWLLGLVRVRPAWRYLVLVPAVGFYVLVGGARVSLIRAAIMFAVLGLFWLLLERGWVLRRWLDPVQGLALAATVVLLVWPWSALDTGFQLSFLATGGIVVLLPGWTGSDLRRRLPGWTRRAADLLAVTLCAQAGAVPVIGTVFGHVSPYGILANVVLVPWTGLLLWGGILVIALAALPISLPLTFLVEAVLVGPYLAIVQWVSGLPGASLVVGPGFGAWCLLAALGILLLRVIAEEPGSPCASPSRCRGPRGEDPLRAKRVAPRSPSVG</sequence>
<evidence type="ECO:0000256" key="3">
    <source>
        <dbReference type="ARBA" id="ARBA00022692"/>
    </source>
</evidence>
<protein>
    <submittedName>
        <fullName evidence="9">DNA internalization-related competence protein ComEC/Rec2</fullName>
    </submittedName>
</protein>
<keyword evidence="4 7" id="KW-1133">Transmembrane helix</keyword>
<gene>
    <name evidence="9" type="ORF">BIP78_1606</name>
</gene>
<keyword evidence="5 7" id="KW-0472">Membrane</keyword>
<dbReference type="Pfam" id="PF03772">
    <property type="entry name" value="Competence"/>
    <property type="match status" value="1"/>
</dbReference>